<dbReference type="VEuPathDB" id="AmoebaDB:NAEGRDRAFT_350"/>
<keyword evidence="2 3" id="KW-0802">TPR repeat</keyword>
<gene>
    <name evidence="4" type="ORF">NAEGRDRAFT_350</name>
</gene>
<feature type="non-terminal residue" evidence="4">
    <location>
        <position position="1"/>
    </location>
</feature>
<evidence type="ECO:0000256" key="1">
    <source>
        <dbReference type="ARBA" id="ARBA00022737"/>
    </source>
</evidence>
<dbReference type="eggNOG" id="KOG1156">
    <property type="taxonomic scope" value="Eukaryota"/>
</dbReference>
<dbReference type="AlphaFoldDB" id="D2V9P0"/>
<dbReference type="InterPro" id="IPR019734">
    <property type="entry name" value="TPR_rpt"/>
</dbReference>
<dbReference type="STRING" id="5762.D2V9P0"/>
<feature type="repeat" description="TPR" evidence="3">
    <location>
        <begin position="78"/>
        <end position="111"/>
    </location>
</feature>
<dbReference type="GeneID" id="8859857"/>
<dbReference type="SMART" id="SM00028">
    <property type="entry name" value="TPR"/>
    <property type="match status" value="5"/>
</dbReference>
<evidence type="ECO:0000256" key="3">
    <source>
        <dbReference type="PROSITE-ProRule" id="PRU00339"/>
    </source>
</evidence>
<dbReference type="Pfam" id="PF12569">
    <property type="entry name" value="NatA_aux_su"/>
    <property type="match status" value="1"/>
</dbReference>
<dbReference type="GO" id="GO:0005737">
    <property type="term" value="C:cytoplasm"/>
    <property type="evidence" value="ECO:0007669"/>
    <property type="project" value="TreeGrafter"/>
</dbReference>
<evidence type="ECO:0000256" key="2">
    <source>
        <dbReference type="ARBA" id="ARBA00022803"/>
    </source>
</evidence>
<dbReference type="EMBL" id="GG738858">
    <property type="protein sequence ID" value="EFC46499.1"/>
    <property type="molecule type" value="Genomic_DNA"/>
</dbReference>
<dbReference type="RefSeq" id="XP_002679243.1">
    <property type="nucleotide sequence ID" value="XM_002679197.1"/>
</dbReference>
<dbReference type="PROSITE" id="PS50005">
    <property type="entry name" value="TPR"/>
    <property type="match status" value="3"/>
</dbReference>
<dbReference type="InterPro" id="IPR011990">
    <property type="entry name" value="TPR-like_helical_dom_sf"/>
</dbReference>
<accession>D2V9P0</accession>
<dbReference type="FunCoup" id="D2V9P0">
    <property type="interactions" value="502"/>
</dbReference>
<evidence type="ECO:0000313" key="4">
    <source>
        <dbReference type="EMBL" id="EFC46499.1"/>
    </source>
</evidence>
<proteinExistence type="predicted"/>
<keyword evidence="5" id="KW-1185">Reference proteome</keyword>
<dbReference type="PANTHER" id="PTHR22767">
    <property type="entry name" value="N-TERMINAL ACETYLTRANSFERASE-RELATED"/>
    <property type="match status" value="1"/>
</dbReference>
<organism evidence="5">
    <name type="scientific">Naegleria gruberi</name>
    <name type="common">Amoeba</name>
    <dbReference type="NCBI Taxonomy" id="5762"/>
    <lineage>
        <taxon>Eukaryota</taxon>
        <taxon>Discoba</taxon>
        <taxon>Heterolobosea</taxon>
        <taxon>Tetramitia</taxon>
        <taxon>Eutetramitia</taxon>
        <taxon>Vahlkampfiidae</taxon>
        <taxon>Naegleria</taxon>
    </lineage>
</organism>
<dbReference type="Gene3D" id="1.25.40.1010">
    <property type="match status" value="1"/>
</dbReference>
<name>D2V9P0_NAEGR</name>
<feature type="repeat" description="TPR" evidence="3">
    <location>
        <begin position="410"/>
        <end position="443"/>
    </location>
</feature>
<feature type="repeat" description="TPR" evidence="3">
    <location>
        <begin position="113"/>
        <end position="146"/>
    </location>
</feature>
<dbReference type="Gene3D" id="1.25.40.1040">
    <property type="match status" value="1"/>
</dbReference>
<reference evidence="4 5" key="1">
    <citation type="journal article" date="2010" name="Cell">
        <title>The genome of Naegleria gruberi illuminates early eukaryotic versatility.</title>
        <authorList>
            <person name="Fritz-Laylin L.K."/>
            <person name="Prochnik S.E."/>
            <person name="Ginger M.L."/>
            <person name="Dacks J.B."/>
            <person name="Carpenter M.L."/>
            <person name="Field M.C."/>
            <person name="Kuo A."/>
            <person name="Paredez A."/>
            <person name="Chapman J."/>
            <person name="Pham J."/>
            <person name="Shu S."/>
            <person name="Neupane R."/>
            <person name="Cipriano M."/>
            <person name="Mancuso J."/>
            <person name="Tu H."/>
            <person name="Salamov A."/>
            <person name="Lindquist E."/>
            <person name="Shapiro H."/>
            <person name="Lucas S."/>
            <person name="Grigoriev I.V."/>
            <person name="Cande W.Z."/>
            <person name="Fulton C."/>
            <person name="Rokhsar D.S."/>
            <person name="Dawson S.C."/>
        </authorList>
    </citation>
    <scope>NUCLEOTIDE SEQUENCE [LARGE SCALE GENOMIC DNA]</scope>
    <source>
        <strain evidence="4 5">NEG-M</strain>
    </source>
</reference>
<dbReference type="PANTHER" id="PTHR22767:SF2">
    <property type="entry name" value="N(ALPHA)-ACETYLTRANSFERASE 15_16, ISOFORM A"/>
    <property type="match status" value="1"/>
</dbReference>
<sequence length="594" mass="70551">TLPSKYEALFRNLIKFYEEKQYQTALSYADNILRDYPQHGDTMAMKALLTRYLKEQEINKHAYNMVKKALEYVNNKSFICWHVYGLMYKEDFKISQAITCFQNSLKFNPTNEIQAWRELSNVQIHSRDYKGAIESRRKLIELKPGIGAFWLGYAVAQHLSGNLTGAIQTIDKYMTALFEQSNKDSKNYKFEKSELLLYLAQMMYENGQYKECADSLLANTKFLADELSTLELLADCYIKLNQLDHAKKIALQLIKKNSEDYSYYGKYQLACGFNTSENRFLLDDSKSNNNQQEEVALKLFEMYTTSEDLKEFREKSPVLKMIILSLCPPYNNSNDERFKKELNSFVEPYFTKTIPSLFKTLKSIYQKQTCKIALIEQAMLERMNQEESNTTSNTSNTSTTTTNKDPTILLWIYVYLSQHYDAIHQYDKALEYVNRAIEHTPTLIELYMLKAKFYKHLFNTEQAALCMEQARLMDLSDRYLNTKATKYWTRHDEIEEEEKDSNLIPIEDGAIYHRNNVHDMQCLWFENECGDAHYRKGELSMAVRRYYYTVQHFMEMYEDQFDFHTYSIRKMTLRSYIEMMKYYDKLYSQYFYFH</sequence>
<protein>
    <submittedName>
        <fullName evidence="4">Predicted protein</fullName>
    </submittedName>
</protein>
<dbReference type="KEGG" id="ngr:NAEGRDRAFT_350"/>
<dbReference type="Proteomes" id="UP000006671">
    <property type="component" value="Unassembled WGS sequence"/>
</dbReference>
<dbReference type="SUPFAM" id="SSF48452">
    <property type="entry name" value="TPR-like"/>
    <property type="match status" value="2"/>
</dbReference>
<feature type="non-terminal residue" evidence="4">
    <location>
        <position position="594"/>
    </location>
</feature>
<dbReference type="InParanoid" id="D2V9P0"/>
<dbReference type="OrthoDB" id="10263032at2759"/>
<dbReference type="OMA" id="MEMRADY"/>
<evidence type="ECO:0000313" key="5">
    <source>
        <dbReference type="Proteomes" id="UP000006671"/>
    </source>
</evidence>
<dbReference type="InterPro" id="IPR021183">
    <property type="entry name" value="NatA_aux_su"/>
</dbReference>
<keyword evidence="1" id="KW-0677">Repeat</keyword>